<dbReference type="InterPro" id="IPR005116">
    <property type="entry name" value="Transp-assoc_OB_typ1"/>
</dbReference>
<keyword evidence="6 12" id="KW-0067">ATP-binding</keyword>
<keyword evidence="1" id="KW-0813">Transport</keyword>
<dbReference type="PROSITE" id="PS00211">
    <property type="entry name" value="ABC_TRANSPORTER_1"/>
    <property type="match status" value="1"/>
</dbReference>
<organism evidence="12 13">
    <name type="scientific">Pseudohongiella acticola</name>
    <dbReference type="NCBI Taxonomy" id="1524254"/>
    <lineage>
        <taxon>Bacteria</taxon>
        <taxon>Pseudomonadati</taxon>
        <taxon>Pseudomonadota</taxon>
        <taxon>Gammaproteobacteria</taxon>
        <taxon>Pseudomonadales</taxon>
        <taxon>Pseudohongiellaceae</taxon>
        <taxon>Pseudohongiella</taxon>
    </lineage>
</organism>
<dbReference type="GO" id="GO:0015098">
    <property type="term" value="F:molybdate ion transmembrane transporter activity"/>
    <property type="evidence" value="ECO:0007669"/>
    <property type="project" value="InterPro"/>
</dbReference>
<dbReference type="InterPro" id="IPR011868">
    <property type="entry name" value="ModC_ABC_ATP-bd"/>
</dbReference>
<evidence type="ECO:0000256" key="8">
    <source>
        <dbReference type="ARBA" id="ARBA00023136"/>
    </source>
</evidence>
<dbReference type="GO" id="GO:0005524">
    <property type="term" value="F:ATP binding"/>
    <property type="evidence" value="ECO:0007669"/>
    <property type="project" value="UniProtKB-KW"/>
</dbReference>
<evidence type="ECO:0000256" key="2">
    <source>
        <dbReference type="ARBA" id="ARBA00022475"/>
    </source>
</evidence>
<feature type="domain" description="ABC transporter" evidence="10">
    <location>
        <begin position="1"/>
        <end position="232"/>
    </location>
</feature>
<dbReference type="PROSITE" id="PS51866">
    <property type="entry name" value="MOP"/>
    <property type="match status" value="1"/>
</dbReference>
<dbReference type="InterPro" id="IPR003593">
    <property type="entry name" value="AAA+_ATPase"/>
</dbReference>
<dbReference type="Gene3D" id="3.40.50.300">
    <property type="entry name" value="P-loop containing nucleotide triphosphate hydrolases"/>
    <property type="match status" value="1"/>
</dbReference>
<keyword evidence="13" id="KW-1185">Reference proteome</keyword>
<dbReference type="NCBIfam" id="TIGR02142">
    <property type="entry name" value="modC_ABC"/>
    <property type="match status" value="1"/>
</dbReference>
<protein>
    <submittedName>
        <fullName evidence="12">Molybdenum ABC transporter ATP-binding protein</fullName>
    </submittedName>
</protein>
<comment type="caution">
    <text evidence="12">The sequence shown here is derived from an EMBL/GenBank/DDBJ whole genome shotgun (WGS) entry which is preliminary data.</text>
</comment>
<evidence type="ECO:0000256" key="5">
    <source>
        <dbReference type="ARBA" id="ARBA00022741"/>
    </source>
</evidence>
<dbReference type="GO" id="GO:0140359">
    <property type="term" value="F:ABC-type transporter activity"/>
    <property type="evidence" value="ECO:0007669"/>
    <property type="project" value="InterPro"/>
</dbReference>
<dbReference type="EMBL" id="MASR01000003">
    <property type="protein sequence ID" value="OFE11090.1"/>
    <property type="molecule type" value="Genomic_DNA"/>
</dbReference>
<dbReference type="InterPro" id="IPR008995">
    <property type="entry name" value="Mo/tungstate-bd_C_term_dom"/>
</dbReference>
<name>A0A1E8CF54_9GAMM</name>
<dbReference type="Gene3D" id="2.40.50.100">
    <property type="match status" value="1"/>
</dbReference>
<dbReference type="PANTHER" id="PTHR43514:SF4">
    <property type="entry name" value="ABC TRANSPORTER I FAMILY MEMBER 10"/>
    <property type="match status" value="1"/>
</dbReference>
<accession>A0A1E8CF54</accession>
<dbReference type="PANTHER" id="PTHR43514">
    <property type="entry name" value="ABC TRANSPORTER I FAMILY MEMBER 10"/>
    <property type="match status" value="1"/>
</dbReference>
<dbReference type="Proteomes" id="UP000175669">
    <property type="component" value="Unassembled WGS sequence"/>
</dbReference>
<dbReference type="SMART" id="SM00382">
    <property type="entry name" value="AAA"/>
    <property type="match status" value="1"/>
</dbReference>
<proteinExistence type="predicted"/>
<dbReference type="STRING" id="1524254.PHACT_14615"/>
<evidence type="ECO:0000313" key="12">
    <source>
        <dbReference type="EMBL" id="OFE11090.1"/>
    </source>
</evidence>
<keyword evidence="2" id="KW-1003">Cell membrane</keyword>
<evidence type="ECO:0000313" key="13">
    <source>
        <dbReference type="Proteomes" id="UP000175669"/>
    </source>
</evidence>
<dbReference type="OrthoDB" id="9802264at2"/>
<evidence type="ECO:0000256" key="3">
    <source>
        <dbReference type="ARBA" id="ARBA00022505"/>
    </source>
</evidence>
<evidence type="ECO:0000256" key="1">
    <source>
        <dbReference type="ARBA" id="ARBA00022448"/>
    </source>
</evidence>
<dbReference type="Pfam" id="PF00005">
    <property type="entry name" value="ABC_tran"/>
    <property type="match status" value="1"/>
</dbReference>
<dbReference type="InterPro" id="IPR027417">
    <property type="entry name" value="P-loop_NTPase"/>
</dbReference>
<dbReference type="InterPro" id="IPR017871">
    <property type="entry name" value="ABC_transporter-like_CS"/>
</dbReference>
<feature type="domain" description="Mop" evidence="11">
    <location>
        <begin position="296"/>
        <end position="361"/>
    </location>
</feature>
<evidence type="ECO:0000256" key="9">
    <source>
        <dbReference type="PROSITE-ProRule" id="PRU01213"/>
    </source>
</evidence>
<keyword evidence="8" id="KW-0472">Membrane</keyword>
<dbReference type="InterPro" id="IPR003439">
    <property type="entry name" value="ABC_transporter-like_ATP-bd"/>
</dbReference>
<dbReference type="InterPro" id="IPR004606">
    <property type="entry name" value="Mop_domain"/>
</dbReference>
<reference evidence="13" key="1">
    <citation type="submission" date="2016-07" db="EMBL/GenBank/DDBJ databases">
        <authorList>
            <person name="Florea S."/>
            <person name="Webb J.S."/>
            <person name="Jaromczyk J."/>
            <person name="Schardl C.L."/>
        </authorList>
    </citation>
    <scope>NUCLEOTIDE SEQUENCE [LARGE SCALE GENOMIC DNA]</scope>
    <source>
        <strain evidence="13">KCTC 42131</strain>
    </source>
</reference>
<keyword evidence="7" id="KW-1278">Translocase</keyword>
<dbReference type="SUPFAM" id="SSF50331">
    <property type="entry name" value="MOP-like"/>
    <property type="match status" value="1"/>
</dbReference>
<dbReference type="SUPFAM" id="SSF52540">
    <property type="entry name" value="P-loop containing nucleoside triphosphate hydrolases"/>
    <property type="match status" value="1"/>
</dbReference>
<evidence type="ECO:0000256" key="4">
    <source>
        <dbReference type="ARBA" id="ARBA00022519"/>
    </source>
</evidence>
<evidence type="ECO:0000259" key="10">
    <source>
        <dbReference type="PROSITE" id="PS50893"/>
    </source>
</evidence>
<dbReference type="InterPro" id="IPR050334">
    <property type="entry name" value="Molybdenum_import_ModC"/>
</dbReference>
<dbReference type="GO" id="GO:0016020">
    <property type="term" value="C:membrane"/>
    <property type="evidence" value="ECO:0007669"/>
    <property type="project" value="InterPro"/>
</dbReference>
<dbReference type="AlphaFoldDB" id="A0A1E8CF54"/>
<dbReference type="GO" id="GO:0016887">
    <property type="term" value="F:ATP hydrolysis activity"/>
    <property type="evidence" value="ECO:0007669"/>
    <property type="project" value="InterPro"/>
</dbReference>
<keyword evidence="5" id="KW-0547">Nucleotide-binding</keyword>
<sequence>MNLQIKAQLQRGDFRLDVDTRWPAQGVTALFGRSGCGKTTLLRIIAGLERVRGAQVWFGDECWQNDSQWVAVEKRRLGLVFQEASLLPHLSVTGNLLYGYKRTPSTLRRLQLPEVSAMLGLESLLSRPVDALSGGQKQRVALGRALLCSPQLLLLDEPLAALDTQTKREIMPFLSRLAQASGIPMVLITHAPDEVQRLADRVMFMCDGRVDDLCTLQQAMAKPDSPLFADEGPSSVLEGELGIADEHGARLFGPEGSQLRVQAPDDANTCTQTSTGTTRLRVLARDVSVALDDPARISIRNHLVVTIRQLHDLPGNRVLLDTFMQDGQTLLIEITPWSAQRLALAAGQRVFALIKSVALMR</sequence>
<dbReference type="PROSITE" id="PS50893">
    <property type="entry name" value="ABC_TRANSPORTER_2"/>
    <property type="match status" value="1"/>
</dbReference>
<evidence type="ECO:0000256" key="6">
    <source>
        <dbReference type="ARBA" id="ARBA00022840"/>
    </source>
</evidence>
<evidence type="ECO:0000259" key="11">
    <source>
        <dbReference type="PROSITE" id="PS51866"/>
    </source>
</evidence>
<evidence type="ECO:0000256" key="7">
    <source>
        <dbReference type="ARBA" id="ARBA00022967"/>
    </source>
</evidence>
<keyword evidence="3 9" id="KW-0500">Molybdenum</keyword>
<gene>
    <name evidence="12" type="ORF">PHACT_14615</name>
</gene>
<dbReference type="Pfam" id="PF03459">
    <property type="entry name" value="TOBE"/>
    <property type="match status" value="1"/>
</dbReference>
<keyword evidence="4" id="KW-0997">Cell inner membrane</keyword>
<dbReference type="RefSeq" id="WP_070119025.1">
    <property type="nucleotide sequence ID" value="NZ_CAXATG010000006.1"/>
</dbReference>